<name>A0A8H3ZUY2_9PEZI</name>
<dbReference type="AlphaFoldDB" id="A0A8H3ZUY2"/>
<organism evidence="1 2">
    <name type="scientific">Colletotrichum asianum</name>
    <dbReference type="NCBI Taxonomy" id="702518"/>
    <lineage>
        <taxon>Eukaryota</taxon>
        <taxon>Fungi</taxon>
        <taxon>Dikarya</taxon>
        <taxon>Ascomycota</taxon>
        <taxon>Pezizomycotina</taxon>
        <taxon>Sordariomycetes</taxon>
        <taxon>Hypocreomycetidae</taxon>
        <taxon>Glomerellales</taxon>
        <taxon>Glomerellaceae</taxon>
        <taxon>Colletotrichum</taxon>
        <taxon>Colletotrichum gloeosporioides species complex</taxon>
    </lineage>
</organism>
<evidence type="ECO:0000313" key="2">
    <source>
        <dbReference type="Proteomes" id="UP000434172"/>
    </source>
</evidence>
<protein>
    <submittedName>
        <fullName evidence="1">Uncharacterized protein</fullName>
    </submittedName>
</protein>
<sequence>MCIFLSRHFSCQANDAVDTHTHQYLVRCANPLYELCIKPDVLPVCDEKYPFPCHNCTGKFVEPVTKPLSRRWQGPLSGAPTGVNPRSAQEEEATTSYAQALCDIMITSTVPRWPIIPADEDHLQLYRTSKMEMACRFSKDHFDKGGLCDCNRTNIEPELHNIAVAMRQTVARTYLYPREGTYPTPVRVGDKIVYVNEQKKEYAWDDPVNAGHTFRDEAMTKMAGQPDLSQLNHLKRPTSVGEIQVIPFFMDIWDNDKAHIIMSQSMEHDWNMKEGGIEAWYEKFLGHYGNEYDSVKEIELNFRMRLINTAKNLVINDCGLTFLRMFQVMRIFKNILFFEMEDWGKDPQLTPACTNKLAELCRQGARPMPERKLLFGEPVGFGGDAWFDQLRMLGMHHYFHRNRSLHREDELASAAAIQNTVIPLSEEEIAALSDEDRECAICEEEMGWPLEGHAAMRIKCPSRHRVGMNCWMKTCRLKRLSERGRDINCHSCADFKVGEWHAVEPRDRVFAVDVRDGYFDKKAQLEWAMYRTVYRDEVMEPQAIIFDSYTLGWGGYPTHKDHRDVSDESYCTAVEAAHLHGDAWRQSMRPWNPAPEGV</sequence>
<dbReference type="OrthoDB" id="4832517at2759"/>
<proteinExistence type="predicted"/>
<comment type="caution">
    <text evidence="1">The sequence shown here is derived from an EMBL/GenBank/DDBJ whole genome shotgun (WGS) entry which is preliminary data.</text>
</comment>
<keyword evidence="2" id="KW-1185">Reference proteome</keyword>
<accession>A0A8H3ZUY2</accession>
<evidence type="ECO:0000313" key="1">
    <source>
        <dbReference type="EMBL" id="KAF0328462.1"/>
    </source>
</evidence>
<reference evidence="1 2" key="1">
    <citation type="submission" date="2019-12" db="EMBL/GenBank/DDBJ databases">
        <title>A genome sequence resource for the geographically widespread anthracnose pathogen Colletotrichum asianum.</title>
        <authorList>
            <person name="Meng Y."/>
        </authorList>
    </citation>
    <scope>NUCLEOTIDE SEQUENCE [LARGE SCALE GENOMIC DNA]</scope>
    <source>
        <strain evidence="1 2">ICMP 18580</strain>
    </source>
</reference>
<gene>
    <name evidence="1" type="ORF">GQ607_004258</name>
</gene>
<dbReference type="EMBL" id="WOWK01000017">
    <property type="protein sequence ID" value="KAF0328462.1"/>
    <property type="molecule type" value="Genomic_DNA"/>
</dbReference>
<dbReference type="Proteomes" id="UP000434172">
    <property type="component" value="Unassembled WGS sequence"/>
</dbReference>